<dbReference type="Proteomes" id="UP000294575">
    <property type="component" value="Unassembled WGS sequence"/>
</dbReference>
<dbReference type="EC" id="1.17.99.6" evidence="9"/>
<dbReference type="PROSITE" id="PS00198">
    <property type="entry name" value="4FE4S_FER_1"/>
    <property type="match status" value="1"/>
</dbReference>
<reference evidence="11 12" key="1">
    <citation type="submission" date="2019-03" db="EMBL/GenBank/DDBJ databases">
        <title>Genomic Encyclopedia of Type Strains, Phase IV (KMG-IV): sequencing the most valuable type-strain genomes for metagenomic binning, comparative biology and taxonomic classification.</title>
        <authorList>
            <person name="Goeker M."/>
        </authorList>
    </citation>
    <scope>NUCLEOTIDE SEQUENCE [LARGE SCALE GENOMIC DNA]</scope>
    <source>
        <strain evidence="11 12">DSM 28679</strain>
    </source>
</reference>
<keyword evidence="7 9" id="KW-0408">Iron</keyword>
<feature type="binding site" evidence="9">
    <location>
        <position position="164"/>
    </location>
    <ligand>
        <name>cob(II)alamin</name>
        <dbReference type="ChEBI" id="CHEBI:16304"/>
    </ligand>
</feature>
<feature type="active site" description="Proton donor" evidence="9">
    <location>
        <position position="140"/>
    </location>
</feature>
<keyword evidence="9" id="KW-0170">Cobalt</keyword>
<keyword evidence="9" id="KW-0846">Cobalamin</keyword>
<keyword evidence="4 9" id="KW-0479">Metal-binding</keyword>
<organism evidence="11 12">
    <name type="scientific">Thiopseudomonas denitrificans</name>
    <dbReference type="NCBI Taxonomy" id="1501432"/>
    <lineage>
        <taxon>Bacteria</taxon>
        <taxon>Pseudomonadati</taxon>
        <taxon>Pseudomonadota</taxon>
        <taxon>Gammaproteobacteria</taxon>
        <taxon>Pseudomonadales</taxon>
        <taxon>Pseudomonadaceae</taxon>
        <taxon>Thiopseudomonas</taxon>
    </lineage>
</organism>
<keyword evidence="1 9" id="KW-0004">4Fe-4S</keyword>
<dbReference type="Gene3D" id="3.30.70.20">
    <property type="match status" value="1"/>
</dbReference>
<dbReference type="GO" id="GO:0031419">
    <property type="term" value="F:cobalamin binding"/>
    <property type="evidence" value="ECO:0007669"/>
    <property type="project" value="UniProtKB-KW"/>
</dbReference>
<feature type="binding site" evidence="9">
    <location>
        <position position="201"/>
    </location>
    <ligand>
        <name>[4Fe-4S] cluster</name>
        <dbReference type="ChEBI" id="CHEBI:49883"/>
        <label>1</label>
    </ligand>
</feature>
<evidence type="ECO:0000259" key="10">
    <source>
        <dbReference type="Pfam" id="PF08331"/>
    </source>
</evidence>
<comment type="catalytic activity">
    <reaction evidence="9">
        <text>epoxyqueuosine(34) in tRNA + AH2 = queuosine(34) in tRNA + A + H2O</text>
        <dbReference type="Rhea" id="RHEA:32159"/>
        <dbReference type="Rhea" id="RHEA-COMP:18571"/>
        <dbReference type="Rhea" id="RHEA-COMP:18582"/>
        <dbReference type="ChEBI" id="CHEBI:13193"/>
        <dbReference type="ChEBI" id="CHEBI:15377"/>
        <dbReference type="ChEBI" id="CHEBI:17499"/>
        <dbReference type="ChEBI" id="CHEBI:194431"/>
        <dbReference type="ChEBI" id="CHEBI:194443"/>
        <dbReference type="EC" id="1.17.99.6"/>
    </reaction>
</comment>
<comment type="cofactor">
    <cofactor evidence="9">
        <name>cob(II)alamin</name>
        <dbReference type="ChEBI" id="CHEBI:16304"/>
    </cofactor>
</comment>
<gene>
    <name evidence="9" type="primary">queG</name>
    <name evidence="11" type="ORF">DFQ45_10318</name>
</gene>
<dbReference type="PANTHER" id="PTHR30002:SF4">
    <property type="entry name" value="EPOXYQUEUOSINE REDUCTASE"/>
    <property type="match status" value="1"/>
</dbReference>
<comment type="similarity">
    <text evidence="9">Belongs to the QueG family.</text>
</comment>
<dbReference type="GO" id="GO:0052693">
    <property type="term" value="F:epoxyqueuosine reductase activity"/>
    <property type="evidence" value="ECO:0007669"/>
    <property type="project" value="UniProtKB-UniRule"/>
</dbReference>
<feature type="domain" description="DUF1730" evidence="10">
    <location>
        <begin position="63"/>
        <end position="141"/>
    </location>
</feature>
<dbReference type="NCBIfam" id="TIGR00276">
    <property type="entry name" value="tRNA epoxyqueuosine(34) reductase QueG"/>
    <property type="match status" value="1"/>
</dbReference>
<dbReference type="OrthoDB" id="9784571at2"/>
<evidence type="ECO:0000313" key="11">
    <source>
        <dbReference type="EMBL" id="TDQ38855.1"/>
    </source>
</evidence>
<dbReference type="Pfam" id="PF13484">
    <property type="entry name" value="Fer4_16"/>
    <property type="match status" value="1"/>
</dbReference>
<evidence type="ECO:0000256" key="8">
    <source>
        <dbReference type="ARBA" id="ARBA00023014"/>
    </source>
</evidence>
<proteinExistence type="inferred from homology"/>
<comment type="pathway">
    <text evidence="9">tRNA modification; tRNA-queuosine biosynthesis.</text>
</comment>
<keyword evidence="6 9" id="KW-0560">Oxidoreductase</keyword>
<dbReference type="Pfam" id="PF08331">
    <property type="entry name" value="QueG_DUF1730"/>
    <property type="match status" value="1"/>
</dbReference>
<evidence type="ECO:0000256" key="2">
    <source>
        <dbReference type="ARBA" id="ARBA00022490"/>
    </source>
</evidence>
<evidence type="ECO:0000256" key="9">
    <source>
        <dbReference type="HAMAP-Rule" id="MF_00916"/>
    </source>
</evidence>
<name>A0A4R6U377_9GAMM</name>
<feature type="binding site" evidence="9">
    <location>
        <position position="63"/>
    </location>
    <ligand>
        <name>cob(II)alamin</name>
        <dbReference type="ChEBI" id="CHEBI:16304"/>
    </ligand>
</feature>
<keyword evidence="5 9" id="KW-0671">Queuosine biosynthesis</keyword>
<feature type="binding site" evidence="9">
    <location>
        <position position="223"/>
    </location>
    <ligand>
        <name>cob(II)alamin</name>
        <dbReference type="ChEBI" id="CHEBI:16304"/>
    </ligand>
</feature>
<dbReference type="GO" id="GO:0008616">
    <property type="term" value="P:tRNA queuosine(34) biosynthetic process"/>
    <property type="evidence" value="ECO:0007669"/>
    <property type="project" value="UniProtKB-UniRule"/>
</dbReference>
<evidence type="ECO:0000256" key="6">
    <source>
        <dbReference type="ARBA" id="ARBA00023002"/>
    </source>
</evidence>
<dbReference type="InterPro" id="IPR013542">
    <property type="entry name" value="QueG_DUF1730"/>
</dbReference>
<comment type="subunit">
    <text evidence="9">Monomer.</text>
</comment>
<feature type="binding site" evidence="9">
    <location>
        <position position="248"/>
    </location>
    <ligand>
        <name>[4Fe-4S] cluster</name>
        <dbReference type="ChEBI" id="CHEBI:49883"/>
        <label>2</label>
    </ligand>
</feature>
<feature type="binding site" evidence="9">
    <location>
        <position position="175"/>
    </location>
    <ligand>
        <name>cob(II)alamin</name>
        <dbReference type="ChEBI" id="CHEBI:16304"/>
    </ligand>
</feature>
<feature type="binding site" evidence="9">
    <location>
        <position position="251"/>
    </location>
    <ligand>
        <name>[4Fe-4S] cluster</name>
        <dbReference type="ChEBI" id="CHEBI:49883"/>
        <label>2</label>
    </ligand>
</feature>
<evidence type="ECO:0000256" key="3">
    <source>
        <dbReference type="ARBA" id="ARBA00022694"/>
    </source>
</evidence>
<evidence type="ECO:0000256" key="7">
    <source>
        <dbReference type="ARBA" id="ARBA00023004"/>
    </source>
</evidence>
<dbReference type="SUPFAM" id="SSF46548">
    <property type="entry name" value="alpha-helical ferredoxin"/>
    <property type="match status" value="1"/>
</dbReference>
<feature type="binding site" evidence="9">
    <location>
        <position position="205"/>
    </location>
    <ligand>
        <name>[4Fe-4S] cluster</name>
        <dbReference type="ChEBI" id="CHEBI:49883"/>
        <label>2</label>
    </ligand>
</feature>
<comment type="subcellular location">
    <subcellularLocation>
        <location evidence="9">Cytoplasm</location>
    </subcellularLocation>
</comment>
<comment type="function">
    <text evidence="9">Catalyzes the conversion of epoxyqueuosine (oQ) to queuosine (Q), which is a hypermodified base found in the wobble positions of tRNA(Asp), tRNA(Asn), tRNA(His) and tRNA(Tyr).</text>
</comment>
<feature type="binding site" evidence="9">
    <location>
        <position position="195"/>
    </location>
    <ligand>
        <name>[4Fe-4S] cluster</name>
        <dbReference type="ChEBI" id="CHEBI:49883"/>
        <label>1</label>
    </ligand>
</feature>
<accession>A0A4R6U377</accession>
<dbReference type="AlphaFoldDB" id="A0A4R6U377"/>
<dbReference type="PANTHER" id="PTHR30002">
    <property type="entry name" value="EPOXYQUEUOSINE REDUCTASE"/>
    <property type="match status" value="1"/>
</dbReference>
<dbReference type="UniPathway" id="UPA00392"/>
<dbReference type="HAMAP" id="MF_00916">
    <property type="entry name" value="QueG"/>
    <property type="match status" value="1"/>
</dbReference>
<dbReference type="GO" id="GO:0051539">
    <property type="term" value="F:4 iron, 4 sulfur cluster binding"/>
    <property type="evidence" value="ECO:0007669"/>
    <property type="project" value="UniProtKB-KW"/>
</dbReference>
<feature type="binding site" evidence="9">
    <location>
        <position position="221"/>
    </location>
    <ligand>
        <name>[4Fe-4S] cluster</name>
        <dbReference type="ChEBI" id="CHEBI:49883"/>
        <label>2</label>
    </ligand>
</feature>
<dbReference type="RefSeq" id="WP_101497827.1">
    <property type="nucleotide sequence ID" value="NZ_LNJZ01000009.1"/>
</dbReference>
<feature type="binding site" evidence="9">
    <location>
        <begin position="248"/>
        <end position="249"/>
    </location>
    <ligand>
        <name>cob(II)alamin</name>
        <dbReference type="ChEBI" id="CHEBI:16304"/>
    </ligand>
</feature>
<keyword evidence="2 9" id="KW-0963">Cytoplasm</keyword>
<comment type="cofactor">
    <cofactor evidence="9">
        <name>[4Fe-4S] cluster</name>
        <dbReference type="ChEBI" id="CHEBI:49883"/>
    </cofactor>
    <text evidence="9">Binds 2 [4Fe-4S] clusters per monomer.</text>
</comment>
<feature type="binding site" evidence="9">
    <location>
        <position position="230"/>
    </location>
    <ligand>
        <name>tRNA</name>
        <dbReference type="ChEBI" id="CHEBI:17843"/>
    </ligand>
</feature>
<comment type="caution">
    <text evidence="9">Lacks conserved residue(s) required for the propagation of feature annotation.</text>
</comment>
<feature type="binding site" evidence="9">
    <location>
        <position position="140"/>
    </location>
    <ligand>
        <name>cob(II)alamin</name>
        <dbReference type="ChEBI" id="CHEBI:16304"/>
    </ligand>
</feature>
<dbReference type="GO" id="GO:0005737">
    <property type="term" value="C:cytoplasm"/>
    <property type="evidence" value="ECO:0007669"/>
    <property type="project" value="UniProtKB-SubCell"/>
</dbReference>
<evidence type="ECO:0000256" key="5">
    <source>
        <dbReference type="ARBA" id="ARBA00022785"/>
    </source>
</evidence>
<dbReference type="InterPro" id="IPR017900">
    <property type="entry name" value="4Fe4S_Fe_S_CS"/>
</dbReference>
<keyword evidence="12" id="KW-1185">Reference proteome</keyword>
<dbReference type="InterPro" id="IPR004453">
    <property type="entry name" value="QueG"/>
</dbReference>
<protein>
    <recommendedName>
        <fullName evidence="9">Epoxyqueuosine reductase</fullName>
        <ecNumber evidence="9">1.17.99.6</ecNumber>
    </recommendedName>
    <alternativeName>
        <fullName evidence="9">Queuosine biosynthesis protein QueG</fullName>
    </alternativeName>
</protein>
<evidence type="ECO:0000256" key="4">
    <source>
        <dbReference type="ARBA" id="ARBA00022723"/>
    </source>
</evidence>
<keyword evidence="3 9" id="KW-0819">tRNA processing</keyword>
<comment type="caution">
    <text evidence="11">The sequence shown here is derived from an EMBL/GenBank/DDBJ whole genome shotgun (WGS) entry which is preliminary data.</text>
</comment>
<sequence length="354" mass="39626">MPLKNIDPEQLLDSIAGWAHELGFAQTGISSIDLSAEEDYLQKWLDAGYHGGMDYLHKHGMLRARPGELVPGTLSVISVRMDYLPGDTAAIQRLADGEAAYISRYALGRDYHKMMRKRLQKLAERIAEAIGPYGYRVFVDSAPLLEKALARNAGLGWVGKNTLILNRKAGSFFFLGEILIDFPLPANQEQARNHCGSCTACLDLCPTSAFVDANTLDARRCISYLTIEYKGSIDPELRPLMGNRVFGCDDCQLVCPWNRFAKPTAETDFLPRHGLDNVNLAELFMWTEEEFLQRTEGSPIRRAGYESWLRNLAIGLGNAPSTIPVLEALQARRDHPSELVREHVEWALKRHGVL</sequence>
<keyword evidence="8 9" id="KW-0411">Iron-sulfur</keyword>
<feature type="binding site" evidence="9">
    <location>
        <position position="255"/>
    </location>
    <ligand>
        <name>[4Fe-4S] cluster</name>
        <dbReference type="ChEBI" id="CHEBI:49883"/>
        <label>1</label>
    </ligand>
</feature>
<evidence type="ECO:0000256" key="1">
    <source>
        <dbReference type="ARBA" id="ARBA00022485"/>
    </source>
</evidence>
<dbReference type="EMBL" id="SNYK01000003">
    <property type="protein sequence ID" value="TDQ38855.1"/>
    <property type="molecule type" value="Genomic_DNA"/>
</dbReference>
<evidence type="ECO:0000313" key="12">
    <source>
        <dbReference type="Proteomes" id="UP000294575"/>
    </source>
</evidence>
<dbReference type="FunFam" id="3.30.70.20:FF:000017">
    <property type="entry name" value="Epoxyqueuosine reductase"/>
    <property type="match status" value="1"/>
</dbReference>
<feature type="binding site" evidence="9">
    <location>
        <position position="198"/>
    </location>
    <ligand>
        <name>[4Fe-4S] cluster</name>
        <dbReference type="ChEBI" id="CHEBI:49883"/>
        <label>1</label>
    </ligand>
</feature>
<dbReference type="GO" id="GO:0046872">
    <property type="term" value="F:metal ion binding"/>
    <property type="evidence" value="ECO:0007669"/>
    <property type="project" value="UniProtKB-KW"/>
</dbReference>
<feature type="binding site" evidence="9">
    <location>
        <position position="161"/>
    </location>
    <ligand>
        <name>cob(II)alamin</name>
        <dbReference type="ChEBI" id="CHEBI:16304"/>
    </ligand>
</feature>